<organism evidence="4 5">
    <name type="scientific">Microvirga mediterraneensis</name>
    <dbReference type="NCBI Taxonomy" id="2754695"/>
    <lineage>
        <taxon>Bacteria</taxon>
        <taxon>Pseudomonadati</taxon>
        <taxon>Pseudomonadota</taxon>
        <taxon>Alphaproteobacteria</taxon>
        <taxon>Hyphomicrobiales</taxon>
        <taxon>Methylobacteriaceae</taxon>
        <taxon>Microvirga</taxon>
    </lineage>
</organism>
<dbReference type="Pfam" id="PF09527">
    <property type="entry name" value="ATPase_gene1"/>
    <property type="match status" value="1"/>
</dbReference>
<sequence>MADPNERNGDNGRKPGSADDADLSARLQSLDARISQASAQRAEAEPRSRPTSDSSALGQAFRLSAEFVAGVAAGGILGWIVDRLFGTSPWGLIVCLILGFCAGMLNLMRAAGMVKSARYDDKR</sequence>
<evidence type="ECO:0000256" key="1">
    <source>
        <dbReference type="PIRNR" id="PIRNR032126"/>
    </source>
</evidence>
<keyword evidence="1" id="KW-0375">Hydrogen ion transport</keyword>
<gene>
    <name evidence="4" type="ORF">H0S73_19590</name>
</gene>
<name>A0A838BTE0_9HYPH</name>
<feature type="transmembrane region" description="Helical" evidence="3">
    <location>
        <begin position="87"/>
        <end position="108"/>
    </location>
</feature>
<feature type="compositionally biased region" description="Basic and acidic residues" evidence="2">
    <location>
        <begin position="1"/>
        <end position="17"/>
    </location>
</feature>
<feature type="transmembrane region" description="Helical" evidence="3">
    <location>
        <begin position="63"/>
        <end position="81"/>
    </location>
</feature>
<dbReference type="Proteomes" id="UP000572984">
    <property type="component" value="Unassembled WGS sequence"/>
</dbReference>
<dbReference type="GO" id="GO:1902600">
    <property type="term" value="P:proton transmembrane transport"/>
    <property type="evidence" value="ECO:0007669"/>
    <property type="project" value="UniProtKB-KW"/>
</dbReference>
<evidence type="ECO:0000256" key="3">
    <source>
        <dbReference type="SAM" id="Phobius"/>
    </source>
</evidence>
<keyword evidence="3" id="KW-1133">Transmembrane helix</keyword>
<evidence type="ECO:0000256" key="2">
    <source>
        <dbReference type="SAM" id="MobiDB-lite"/>
    </source>
</evidence>
<comment type="function">
    <text evidence="1">A possible function for this protein is to guide the assembly of the membrane sector of the ATPase enzyme complex.</text>
</comment>
<dbReference type="EMBL" id="JACDXJ010000001">
    <property type="protein sequence ID" value="MBA1158312.1"/>
    <property type="molecule type" value="Genomic_DNA"/>
</dbReference>
<dbReference type="InterPro" id="IPR032820">
    <property type="entry name" value="ATPase_put"/>
</dbReference>
<protein>
    <recommendedName>
        <fullName evidence="1">ATP synthase protein I</fullName>
    </recommendedName>
</protein>
<dbReference type="RefSeq" id="WP_181053719.1">
    <property type="nucleotide sequence ID" value="NZ_JACDXJ010000001.1"/>
</dbReference>
<dbReference type="AlphaFoldDB" id="A0A838BTE0"/>
<feature type="region of interest" description="Disordered" evidence="2">
    <location>
        <begin position="34"/>
        <end position="55"/>
    </location>
</feature>
<accession>A0A838BTE0</accession>
<keyword evidence="3" id="KW-0812">Transmembrane</keyword>
<keyword evidence="5" id="KW-1185">Reference proteome</keyword>
<keyword evidence="1" id="KW-0813">Transport</keyword>
<comment type="similarity">
    <text evidence="1">Belongs to the bacterial AtpI family.</text>
</comment>
<proteinExistence type="inferred from homology"/>
<dbReference type="PIRSF" id="PIRSF032126">
    <property type="entry name" value="F0F1_ATP_synthase_subunit_I"/>
    <property type="match status" value="1"/>
</dbReference>
<dbReference type="InterPro" id="IPR016989">
    <property type="entry name" value="Atp1_alphaprobac"/>
</dbReference>
<dbReference type="GO" id="GO:0045259">
    <property type="term" value="C:proton-transporting ATP synthase complex"/>
    <property type="evidence" value="ECO:0007669"/>
    <property type="project" value="UniProtKB-UniRule"/>
</dbReference>
<comment type="caution">
    <text evidence="4">The sequence shown here is derived from an EMBL/GenBank/DDBJ whole genome shotgun (WGS) entry which is preliminary data.</text>
</comment>
<feature type="region of interest" description="Disordered" evidence="2">
    <location>
        <begin position="1"/>
        <end position="22"/>
    </location>
</feature>
<keyword evidence="1 3" id="KW-0472">Membrane</keyword>
<evidence type="ECO:0000313" key="5">
    <source>
        <dbReference type="Proteomes" id="UP000572984"/>
    </source>
</evidence>
<evidence type="ECO:0000313" key="4">
    <source>
        <dbReference type="EMBL" id="MBA1158312.1"/>
    </source>
</evidence>
<reference evidence="4 5" key="1">
    <citation type="submission" date="2020-07" db="EMBL/GenBank/DDBJ databases">
        <title>Draft genome and description of Microvirga mediterraneensis Marseille-Q2068 sp. nov.</title>
        <authorList>
            <person name="Boxberger M."/>
        </authorList>
    </citation>
    <scope>NUCLEOTIDE SEQUENCE [LARGE SCALE GENOMIC DNA]</scope>
    <source>
        <strain evidence="4 5">Marseille-Q2068</strain>
    </source>
</reference>
<keyword evidence="1" id="KW-0406">Ion transport</keyword>